<dbReference type="AlphaFoldDB" id="A0A7C2SA26"/>
<dbReference type="Gene3D" id="3.30.460.10">
    <property type="entry name" value="Beta Polymerase, domain 2"/>
    <property type="match status" value="1"/>
</dbReference>
<feature type="domain" description="Polymerase beta nucleotidyltransferase" evidence="1">
    <location>
        <begin position="17"/>
        <end position="90"/>
    </location>
</feature>
<evidence type="ECO:0000313" key="2">
    <source>
        <dbReference type="EMBL" id="HET46696.1"/>
    </source>
</evidence>
<dbReference type="InterPro" id="IPR041633">
    <property type="entry name" value="Polbeta"/>
</dbReference>
<sequence length="97" mass="10708">MQLVRSLLADLPAGYEVWAFGSRVTGKAQRFSDLDLVLKAPEPVPLTLLARLSKAFSDSTLPFTVDLVDWHCLPESLQKAIRETGVRVFPSPEATEP</sequence>
<dbReference type="CDD" id="cd05403">
    <property type="entry name" value="NT_KNTase_like"/>
    <property type="match status" value="1"/>
</dbReference>
<accession>A0A7C2SA26</accession>
<evidence type="ECO:0000259" key="1">
    <source>
        <dbReference type="Pfam" id="PF18765"/>
    </source>
</evidence>
<keyword evidence="2" id="KW-0808">Transferase</keyword>
<protein>
    <submittedName>
        <fullName evidence="2">Nucleotidyltransferase domain-containing protein</fullName>
    </submittedName>
</protein>
<reference evidence="2" key="1">
    <citation type="journal article" date="2020" name="mSystems">
        <title>Genome- and Community-Level Interaction Insights into Carbon Utilization and Element Cycling Functions of Hydrothermarchaeota in Hydrothermal Sediment.</title>
        <authorList>
            <person name="Zhou Z."/>
            <person name="Liu Y."/>
            <person name="Xu W."/>
            <person name="Pan J."/>
            <person name="Luo Z.H."/>
            <person name="Li M."/>
        </authorList>
    </citation>
    <scope>NUCLEOTIDE SEQUENCE [LARGE SCALE GENOMIC DNA]</scope>
    <source>
        <strain evidence="2">SpSt-299</strain>
    </source>
</reference>
<dbReference type="EMBL" id="DSMR01000055">
    <property type="protein sequence ID" value="HET46696.1"/>
    <property type="molecule type" value="Genomic_DNA"/>
</dbReference>
<organism evidence="2">
    <name type="scientific">Thermoanaerobaculum aquaticum</name>
    <dbReference type="NCBI Taxonomy" id="1312852"/>
    <lineage>
        <taxon>Bacteria</taxon>
        <taxon>Pseudomonadati</taxon>
        <taxon>Acidobacteriota</taxon>
        <taxon>Thermoanaerobaculia</taxon>
        <taxon>Thermoanaerobaculales</taxon>
        <taxon>Thermoanaerobaculaceae</taxon>
        <taxon>Thermoanaerobaculum</taxon>
    </lineage>
</organism>
<dbReference type="GO" id="GO:0016740">
    <property type="term" value="F:transferase activity"/>
    <property type="evidence" value="ECO:0007669"/>
    <property type="project" value="UniProtKB-KW"/>
</dbReference>
<dbReference type="InterPro" id="IPR043519">
    <property type="entry name" value="NT_sf"/>
</dbReference>
<comment type="caution">
    <text evidence="2">The sequence shown here is derived from an EMBL/GenBank/DDBJ whole genome shotgun (WGS) entry which is preliminary data.</text>
</comment>
<dbReference type="Pfam" id="PF18765">
    <property type="entry name" value="Polbeta"/>
    <property type="match status" value="1"/>
</dbReference>
<gene>
    <name evidence="2" type="ORF">ENQ31_00810</name>
</gene>
<dbReference type="SUPFAM" id="SSF81301">
    <property type="entry name" value="Nucleotidyltransferase"/>
    <property type="match status" value="1"/>
</dbReference>
<name>A0A7C2SA26_9BACT</name>
<proteinExistence type="predicted"/>